<keyword evidence="2" id="KW-0732">Signal</keyword>
<dbReference type="SUPFAM" id="SSF55136">
    <property type="entry name" value="Probable bacterial effector-binding domain"/>
    <property type="match status" value="1"/>
</dbReference>
<name>A0ABM1TST2_LIMPO</name>
<dbReference type="Pfam" id="PF04832">
    <property type="entry name" value="SOUL"/>
    <property type="match status" value="1"/>
</dbReference>
<dbReference type="PROSITE" id="PS51257">
    <property type="entry name" value="PROKAR_LIPOPROTEIN"/>
    <property type="match status" value="1"/>
</dbReference>
<dbReference type="PANTHER" id="PTHR11220">
    <property type="entry name" value="HEME-BINDING PROTEIN-RELATED"/>
    <property type="match status" value="1"/>
</dbReference>
<accession>A0ABM1TST2</accession>
<dbReference type="Proteomes" id="UP000694941">
    <property type="component" value="Unplaced"/>
</dbReference>
<comment type="similarity">
    <text evidence="1">Belongs to the HEBP family.</text>
</comment>
<gene>
    <name evidence="4" type="primary">LOC111089937</name>
</gene>
<keyword evidence="3" id="KW-1185">Reference proteome</keyword>
<reference evidence="4" key="1">
    <citation type="submission" date="2025-08" db="UniProtKB">
        <authorList>
            <consortium name="RefSeq"/>
        </authorList>
    </citation>
    <scope>IDENTIFICATION</scope>
    <source>
        <tissue evidence="4">Muscle</tissue>
    </source>
</reference>
<protein>
    <submittedName>
        <fullName evidence="4">Heme-binding protein 2-like</fullName>
    </submittedName>
</protein>
<evidence type="ECO:0000313" key="3">
    <source>
        <dbReference type="Proteomes" id="UP000694941"/>
    </source>
</evidence>
<dbReference type="PANTHER" id="PTHR11220:SF1">
    <property type="entry name" value="HEME-BINDING PROTEIN 2"/>
    <property type="match status" value="1"/>
</dbReference>
<evidence type="ECO:0000256" key="1">
    <source>
        <dbReference type="ARBA" id="ARBA00009817"/>
    </source>
</evidence>
<dbReference type="RefSeq" id="XP_022258938.1">
    <property type="nucleotide sequence ID" value="XM_022403230.1"/>
</dbReference>
<feature type="chain" id="PRO_5045904776" evidence="2">
    <location>
        <begin position="19"/>
        <end position="198"/>
    </location>
</feature>
<dbReference type="InterPro" id="IPR011256">
    <property type="entry name" value="Reg_factor_effector_dom_sf"/>
</dbReference>
<evidence type="ECO:0000256" key="2">
    <source>
        <dbReference type="SAM" id="SignalP"/>
    </source>
</evidence>
<proteinExistence type="inferred from homology"/>
<organism evidence="3 4">
    <name type="scientific">Limulus polyphemus</name>
    <name type="common">Atlantic horseshoe crab</name>
    <dbReference type="NCBI Taxonomy" id="6850"/>
    <lineage>
        <taxon>Eukaryota</taxon>
        <taxon>Metazoa</taxon>
        <taxon>Ecdysozoa</taxon>
        <taxon>Arthropoda</taxon>
        <taxon>Chelicerata</taxon>
        <taxon>Merostomata</taxon>
        <taxon>Xiphosura</taxon>
        <taxon>Limulidae</taxon>
        <taxon>Limulus</taxon>
    </lineage>
</organism>
<dbReference type="InterPro" id="IPR006917">
    <property type="entry name" value="SOUL_heme-bd"/>
</dbReference>
<sequence length="198" mass="23103">MKVSLLFVLAAQFAVSLSCDDQYVECLEYEVLAEHQEYEERKYSATTWVSVTVEGSSLSKAESSVLYQLGRYIQGYNSKNLFINTTMPIRTKIESCRSENCSTKYTISFLIPKGIENDPPAPTDHALFLEKEPPRVYAVRRLNGTFTQTFWESSLEILQRSIENEIVLKQDVSYIARFYYDTVFNYFKRFIEIWIELE</sequence>
<dbReference type="Gene3D" id="3.20.80.10">
    <property type="entry name" value="Regulatory factor, effector binding domain"/>
    <property type="match status" value="1"/>
</dbReference>
<feature type="signal peptide" evidence="2">
    <location>
        <begin position="1"/>
        <end position="18"/>
    </location>
</feature>
<evidence type="ECO:0000313" key="4">
    <source>
        <dbReference type="RefSeq" id="XP_022258938.1"/>
    </source>
</evidence>
<dbReference type="GeneID" id="111089937"/>